<dbReference type="RefSeq" id="WP_314017091.1">
    <property type="nucleotide sequence ID" value="NZ_JAVTTP010000002.1"/>
</dbReference>
<gene>
    <name evidence="1" type="ORF">RQM65_18290</name>
</gene>
<name>A0ABU3LAD7_9FLAO</name>
<sequence>MKKVVFGLMACATLSIVSCETADTASDDQLYEHGVDKTQLINGDKKNSFVDKTQLINGDKKNSFVDKTQLINGDKKSFVDKTQLINGDKKRGK</sequence>
<comment type="caution">
    <text evidence="1">The sequence shown here is derived from an EMBL/GenBank/DDBJ whole genome shotgun (WGS) entry which is preliminary data.</text>
</comment>
<evidence type="ECO:0000313" key="1">
    <source>
        <dbReference type="EMBL" id="MDT7830625.1"/>
    </source>
</evidence>
<keyword evidence="2" id="KW-1185">Reference proteome</keyword>
<dbReference type="Proteomes" id="UP001250656">
    <property type="component" value="Unassembled WGS sequence"/>
</dbReference>
<dbReference type="PROSITE" id="PS51257">
    <property type="entry name" value="PROKAR_LIPOPROTEIN"/>
    <property type="match status" value="1"/>
</dbReference>
<proteinExistence type="predicted"/>
<accession>A0ABU3LAD7</accession>
<organism evidence="1 2">
    <name type="scientific">Pricia mediterranea</name>
    <dbReference type="NCBI Taxonomy" id="3076079"/>
    <lineage>
        <taxon>Bacteria</taxon>
        <taxon>Pseudomonadati</taxon>
        <taxon>Bacteroidota</taxon>
        <taxon>Flavobacteriia</taxon>
        <taxon>Flavobacteriales</taxon>
        <taxon>Flavobacteriaceae</taxon>
        <taxon>Pricia</taxon>
    </lineage>
</organism>
<dbReference type="EMBL" id="JAVTTP010000002">
    <property type="protein sequence ID" value="MDT7830625.1"/>
    <property type="molecule type" value="Genomic_DNA"/>
</dbReference>
<reference evidence="1 2" key="1">
    <citation type="submission" date="2023-09" db="EMBL/GenBank/DDBJ databases">
        <title>Novel taxa isolated from Blanes Bay.</title>
        <authorList>
            <person name="Rey-Velasco X."/>
            <person name="Lucena T."/>
        </authorList>
    </citation>
    <scope>NUCLEOTIDE SEQUENCE [LARGE SCALE GENOMIC DNA]</scope>
    <source>
        <strain evidence="1 2">S334</strain>
    </source>
</reference>
<evidence type="ECO:0000313" key="2">
    <source>
        <dbReference type="Proteomes" id="UP001250656"/>
    </source>
</evidence>
<protein>
    <recommendedName>
        <fullName evidence="3">Lipoprotein</fullName>
    </recommendedName>
</protein>
<evidence type="ECO:0008006" key="3">
    <source>
        <dbReference type="Google" id="ProtNLM"/>
    </source>
</evidence>